<organism evidence="7 8">
    <name type="scientific">Neptunitalea lumnitzerae</name>
    <dbReference type="NCBI Taxonomy" id="2965509"/>
    <lineage>
        <taxon>Bacteria</taxon>
        <taxon>Pseudomonadati</taxon>
        <taxon>Bacteroidota</taxon>
        <taxon>Flavobacteriia</taxon>
        <taxon>Flavobacteriales</taxon>
        <taxon>Flavobacteriaceae</taxon>
        <taxon>Neptunitalea</taxon>
    </lineage>
</organism>
<dbReference type="InterPro" id="IPR002797">
    <property type="entry name" value="Polysacc_synth"/>
</dbReference>
<feature type="transmembrane region" description="Helical" evidence="6">
    <location>
        <begin position="50"/>
        <end position="68"/>
    </location>
</feature>
<dbReference type="PANTHER" id="PTHR30250:SF11">
    <property type="entry name" value="O-ANTIGEN TRANSPORTER-RELATED"/>
    <property type="match status" value="1"/>
</dbReference>
<keyword evidence="3 6" id="KW-0812">Transmembrane</keyword>
<protein>
    <submittedName>
        <fullName evidence="7">Polysaccharide biosynthesis protein</fullName>
    </submittedName>
</protein>
<gene>
    <name evidence="7" type="ORF">Y10_04750</name>
</gene>
<evidence type="ECO:0000256" key="5">
    <source>
        <dbReference type="ARBA" id="ARBA00023136"/>
    </source>
</evidence>
<feature type="transmembrane region" description="Helical" evidence="6">
    <location>
        <begin position="89"/>
        <end position="115"/>
    </location>
</feature>
<evidence type="ECO:0000313" key="8">
    <source>
        <dbReference type="Proteomes" id="UP001143543"/>
    </source>
</evidence>
<dbReference type="InterPro" id="IPR050833">
    <property type="entry name" value="Poly_Biosynth_Transport"/>
</dbReference>
<evidence type="ECO:0000256" key="4">
    <source>
        <dbReference type="ARBA" id="ARBA00022989"/>
    </source>
</evidence>
<feature type="transmembrane region" description="Helical" evidence="6">
    <location>
        <begin position="439"/>
        <end position="456"/>
    </location>
</feature>
<dbReference type="EMBL" id="BRVO01000001">
    <property type="protein sequence ID" value="GLB48107.1"/>
    <property type="molecule type" value="Genomic_DNA"/>
</dbReference>
<dbReference type="Pfam" id="PF01943">
    <property type="entry name" value="Polysacc_synt"/>
    <property type="match status" value="1"/>
</dbReference>
<dbReference type="PANTHER" id="PTHR30250">
    <property type="entry name" value="PST FAMILY PREDICTED COLANIC ACID TRANSPORTER"/>
    <property type="match status" value="1"/>
</dbReference>
<feature type="transmembrane region" description="Helical" evidence="6">
    <location>
        <begin position="405"/>
        <end position="427"/>
    </location>
</feature>
<proteinExistence type="predicted"/>
<keyword evidence="4 6" id="KW-1133">Transmembrane helix</keyword>
<feature type="transmembrane region" description="Helical" evidence="6">
    <location>
        <begin position="121"/>
        <end position="141"/>
    </location>
</feature>
<accession>A0ABQ5MFD3</accession>
<feature type="transmembrane region" description="Helical" evidence="6">
    <location>
        <begin position="12"/>
        <end position="38"/>
    </location>
</feature>
<feature type="transmembrane region" description="Helical" evidence="6">
    <location>
        <begin position="310"/>
        <end position="332"/>
    </location>
</feature>
<keyword evidence="8" id="KW-1185">Reference proteome</keyword>
<feature type="transmembrane region" description="Helical" evidence="6">
    <location>
        <begin position="378"/>
        <end position="399"/>
    </location>
</feature>
<evidence type="ECO:0000256" key="2">
    <source>
        <dbReference type="ARBA" id="ARBA00022475"/>
    </source>
</evidence>
<feature type="transmembrane region" description="Helical" evidence="6">
    <location>
        <begin position="268"/>
        <end position="289"/>
    </location>
</feature>
<keyword evidence="5 6" id="KW-0472">Membrane</keyword>
<feature type="transmembrane region" description="Helical" evidence="6">
    <location>
        <begin position="462"/>
        <end position="479"/>
    </location>
</feature>
<sequence>MLLQNLSALQKLFKTTFIYGLATVLPRILGLILTPFYIHELPAKADYGVYSSLMVYLILGNVLLSYGMETAFFRFMNKSERKAEVQSTALTALSISSVLFLVIGFLLRNTIAVWLDYQPTFIGYAVGILSLDALVVIPFAWFRNQEMPIKYSFVKISNVLINLLLNILFFVGFPRFFGDQPQGFMANFVFADKVHYIFLANLMASGVTLLMVLPLYKRIGFSFDKVLFKKMFAYAFPVLIAGIAYSINEGFDKLILRYMLPKSIADDVVGIYAACYKLGVFMTLFVTAFKLGVEPFFFSHANKKDAKQTYANITLYFSIFGSFIVLFVVVYADILKRILIPEQAYWEALWVVPFILMANLCLGIYHNLSVWYKVTDKTWYGAAISLVGAVITLSLNFILIPTMSYKGAAIATLAAYSGMMFISYYFGQKNYKIPYNVKKIGLYMGTCVVYAILSFYVFNRNLYVGTLFVFLFLLMIYSLEGKALKKTLKKNDN</sequence>
<evidence type="ECO:0000313" key="7">
    <source>
        <dbReference type="EMBL" id="GLB48107.1"/>
    </source>
</evidence>
<reference evidence="7" key="1">
    <citation type="submission" date="2022-07" db="EMBL/GenBank/DDBJ databases">
        <title>Taxonomy of Novel Oxalotrophic and Methylotrophic Bacteria.</title>
        <authorList>
            <person name="Sahin N."/>
            <person name="Tani A."/>
        </authorList>
    </citation>
    <scope>NUCLEOTIDE SEQUENCE</scope>
    <source>
        <strain evidence="7">Y10</strain>
    </source>
</reference>
<evidence type="ECO:0000256" key="3">
    <source>
        <dbReference type="ARBA" id="ARBA00022692"/>
    </source>
</evidence>
<name>A0ABQ5MFD3_9FLAO</name>
<feature type="transmembrane region" description="Helical" evidence="6">
    <location>
        <begin position="153"/>
        <end position="174"/>
    </location>
</feature>
<feature type="transmembrane region" description="Helical" evidence="6">
    <location>
        <begin position="344"/>
        <end position="366"/>
    </location>
</feature>
<evidence type="ECO:0000256" key="6">
    <source>
        <dbReference type="SAM" id="Phobius"/>
    </source>
</evidence>
<evidence type="ECO:0000256" key="1">
    <source>
        <dbReference type="ARBA" id="ARBA00004651"/>
    </source>
</evidence>
<feature type="transmembrane region" description="Helical" evidence="6">
    <location>
        <begin position="194"/>
        <end position="216"/>
    </location>
</feature>
<feature type="transmembrane region" description="Helical" evidence="6">
    <location>
        <begin position="228"/>
        <end position="248"/>
    </location>
</feature>
<comment type="caution">
    <text evidence="7">The sequence shown here is derived from an EMBL/GenBank/DDBJ whole genome shotgun (WGS) entry which is preliminary data.</text>
</comment>
<keyword evidence="2" id="KW-1003">Cell membrane</keyword>
<dbReference type="Proteomes" id="UP001143543">
    <property type="component" value="Unassembled WGS sequence"/>
</dbReference>
<comment type="subcellular location">
    <subcellularLocation>
        <location evidence="1">Cell membrane</location>
        <topology evidence="1">Multi-pass membrane protein</topology>
    </subcellularLocation>
</comment>